<dbReference type="InterPro" id="IPR056307">
    <property type="entry name" value="Ig-CFAP74_3rd"/>
</dbReference>
<evidence type="ECO:0000256" key="2">
    <source>
        <dbReference type="SAM" id="MobiDB-lite"/>
    </source>
</evidence>
<evidence type="ECO:0000313" key="7">
    <source>
        <dbReference type="Proteomes" id="UP000693946"/>
    </source>
</evidence>
<gene>
    <name evidence="6" type="ORF">JOB18_016556</name>
</gene>
<protein>
    <recommendedName>
        <fullName evidence="8">Cilia- and flagella-associated protein 74</fullName>
    </recommendedName>
</protein>
<dbReference type="Proteomes" id="UP000693946">
    <property type="component" value="Linkage Group LG11"/>
</dbReference>
<feature type="region of interest" description="Disordered" evidence="2">
    <location>
        <begin position="686"/>
        <end position="733"/>
    </location>
</feature>
<feature type="domain" description="CFAP74 second Ig-like" evidence="3">
    <location>
        <begin position="623"/>
        <end position="813"/>
    </location>
</feature>
<feature type="region of interest" description="Disordered" evidence="2">
    <location>
        <begin position="379"/>
        <end position="458"/>
    </location>
</feature>
<evidence type="ECO:0000256" key="1">
    <source>
        <dbReference type="SAM" id="Coils"/>
    </source>
</evidence>
<feature type="compositionally biased region" description="Acidic residues" evidence="2">
    <location>
        <begin position="47"/>
        <end position="58"/>
    </location>
</feature>
<name>A0AAV6SSH6_SOLSE</name>
<evidence type="ECO:0000259" key="4">
    <source>
        <dbReference type="Pfam" id="PF24778"/>
    </source>
</evidence>
<organism evidence="6 7">
    <name type="scientific">Solea senegalensis</name>
    <name type="common">Senegalese sole</name>
    <dbReference type="NCBI Taxonomy" id="28829"/>
    <lineage>
        <taxon>Eukaryota</taxon>
        <taxon>Metazoa</taxon>
        <taxon>Chordata</taxon>
        <taxon>Craniata</taxon>
        <taxon>Vertebrata</taxon>
        <taxon>Euteleostomi</taxon>
        <taxon>Actinopterygii</taxon>
        <taxon>Neopterygii</taxon>
        <taxon>Teleostei</taxon>
        <taxon>Neoteleostei</taxon>
        <taxon>Acanthomorphata</taxon>
        <taxon>Carangaria</taxon>
        <taxon>Pleuronectiformes</taxon>
        <taxon>Pleuronectoidei</taxon>
        <taxon>Soleidae</taxon>
        <taxon>Solea</taxon>
    </lineage>
</organism>
<dbReference type="PANTHER" id="PTHR22538:SF0">
    <property type="entry name" value="CILIA- AND FLAGELLA-ASSOCIATED PROTEIN 74"/>
    <property type="match status" value="1"/>
</dbReference>
<feature type="compositionally biased region" description="Basic and acidic residues" evidence="2">
    <location>
        <begin position="1172"/>
        <end position="1194"/>
    </location>
</feature>
<reference evidence="6 7" key="1">
    <citation type="journal article" date="2021" name="Sci. Rep.">
        <title>Chromosome anchoring in Senegalese sole (Solea senegalensis) reveals sex-associated markers and genome rearrangements in flatfish.</title>
        <authorList>
            <person name="Guerrero-Cozar I."/>
            <person name="Gomez-Garrido J."/>
            <person name="Berbel C."/>
            <person name="Martinez-Blanch J.F."/>
            <person name="Alioto T."/>
            <person name="Claros M.G."/>
            <person name="Gagnaire P.A."/>
            <person name="Manchado M."/>
        </authorList>
    </citation>
    <scope>NUCLEOTIDE SEQUENCE [LARGE SCALE GENOMIC DNA]</scope>
    <source>
        <strain evidence="6">Sse05_10M</strain>
    </source>
</reference>
<dbReference type="EMBL" id="JAGKHQ010000003">
    <property type="protein sequence ID" value="KAG7519814.1"/>
    <property type="molecule type" value="Genomic_DNA"/>
</dbReference>
<feature type="compositionally biased region" description="Low complexity" evidence="2">
    <location>
        <begin position="686"/>
        <end position="706"/>
    </location>
</feature>
<keyword evidence="7" id="KW-1185">Reference proteome</keyword>
<feature type="domain" description="CFAP74 fourth Ig-like" evidence="5">
    <location>
        <begin position="934"/>
        <end position="1028"/>
    </location>
</feature>
<dbReference type="Pfam" id="PF24771">
    <property type="entry name" value="Ig_CFAP74_1st"/>
    <property type="match status" value="1"/>
</dbReference>
<feature type="compositionally biased region" description="Low complexity" evidence="2">
    <location>
        <begin position="431"/>
        <end position="441"/>
    </location>
</feature>
<dbReference type="Pfam" id="PF24770">
    <property type="entry name" value="Ig-CFAP74_2"/>
    <property type="match status" value="1"/>
</dbReference>
<comment type="caution">
    <text evidence="6">The sequence shown here is derived from an EMBL/GenBank/DDBJ whole genome shotgun (WGS) entry which is preliminary data.</text>
</comment>
<dbReference type="InterPro" id="IPR056306">
    <property type="entry name" value="Ig-CFAP74_2nd"/>
</dbReference>
<dbReference type="InterPro" id="IPR056310">
    <property type="entry name" value="Ig-CFAP74_4th"/>
</dbReference>
<evidence type="ECO:0000259" key="5">
    <source>
        <dbReference type="Pfam" id="PF24798"/>
    </source>
</evidence>
<keyword evidence="1" id="KW-0175">Coiled coil</keyword>
<dbReference type="AlphaFoldDB" id="A0AAV6SSH6"/>
<feature type="coiled-coil region" evidence="1">
    <location>
        <begin position="107"/>
        <end position="332"/>
    </location>
</feature>
<evidence type="ECO:0000259" key="3">
    <source>
        <dbReference type="Pfam" id="PF24770"/>
    </source>
</evidence>
<feature type="compositionally biased region" description="Basic residues" evidence="2">
    <location>
        <begin position="1159"/>
        <end position="1171"/>
    </location>
</feature>
<dbReference type="Pfam" id="PF24798">
    <property type="entry name" value="Ig-CFAP74_4th"/>
    <property type="match status" value="1"/>
</dbReference>
<feature type="region of interest" description="Disordered" evidence="2">
    <location>
        <begin position="1151"/>
        <end position="1194"/>
    </location>
</feature>
<evidence type="ECO:0000313" key="6">
    <source>
        <dbReference type="EMBL" id="KAG7519814.1"/>
    </source>
</evidence>
<sequence length="1194" mass="133927">MSEEEKEGSRDVTSDSSGLLGVHLSSDHDTEDEASDQELPLPPGLDWLDDLSEEDDGEGDFKVGADYGKKRSYAETARMFKLRRNLDQLDSFHQQKEHDVLKAREALNLCCQNIKSLLEQRDNLEDEIEQQKAADNSVAVFRLRAQHKNLCQRLQSEEELEGHINTELKQLELELSKVELELGKFSALRQEVQEEERIFQILKAQKAATRLQQEREAGQNLQLKMQHLRDKQAAMMRKEEQESQKKFEESQAHRKTAAKYLKQSTRRIHQQEAEKEQQNQQLLEKRIQAVESLKSNIAAAQETLRVQQIRVKANAQKKEKQQRQLKESLQTQDITSIKHMYQQKKQEEIKQKQLEFKERQQSKKVEIVAKMLQEEQLVMSSKRHQAKMPKPSTADRLPSPGKARENLLHYLDPSPPSPTEERDTVQSRQFSGTSSSSSASSNDEDSEDTTQQEVDHQRLTDSLAEPEFCGLWDQNYKMLPNEKTTVVQTKVQVEEPALACGKPSVPAKKVHGKELKTAPFTSKPEVILFKDFEVGQTYKKKIVLTNVGYTTNHCKLLGMCTRLTDFVSINFESPGFLSAGMSCELQAVFQPMINEDMDGHILFTSGAGSFSVPVRCTTKKCELEVDSQLLDFGSHVVGQTISRTITLMNKGALGTLFSLDTSTCLIPETHYVQTPLPVPAVICQETNDQSTTSSSQNSSTSTSTDTGEIQPQPDSQEPAEATQHEKSNEGTEAVGGARLLTVVEVQADESVQDSSDISLGNVQDGEIGPFQSIKLEVVFTPTVPGEAKLGFLIKFSHPSSKPIPVQVRGIAVSIPVWVIQPNIDLKICMFDCLYQDTITVQSRASTALKVTFEVCPEMRKHMDIVPKTGFIQAQSSFNAQLRFLPRLSLSKDVKTCFDSDTGVLEVPAEVQVAGQVQPVHLTVHAVVTSSDLQFESTEVDFGYCSIFQSVKSSVRLTNMSLLPQDFGFLDAPEFIEVQPNDGFGTLLPQETLQIDLIFSPSKVKDYNFQLHCKSGINRDFLLSCRAVGVRPPLELSHSLVKFGATALGDHSTAVLYLINPQTSRNQSKPPVTAAAKDALTPVAPRLFSFVLPKKCSHVSIAPSTGRLLPGEKCLVQVTFRPKLLEQEIKREVIRLHQQARLLRERELNLIKEQEAKESSKKKKSSAKRRNSKMSDEQNTYERIESPKPDDLQQG</sequence>
<dbReference type="PANTHER" id="PTHR22538">
    <property type="entry name" value="CILIA- AND FLAGELLA-ASSOCIATED PROTEIN 74"/>
    <property type="match status" value="1"/>
</dbReference>
<feature type="domain" description="CFAP74 third Ig-like" evidence="4">
    <location>
        <begin position="816"/>
        <end position="928"/>
    </location>
</feature>
<dbReference type="Pfam" id="PF24778">
    <property type="entry name" value="Ig-CFAP74_3rd"/>
    <property type="match status" value="1"/>
</dbReference>
<feature type="region of interest" description="Disordered" evidence="2">
    <location>
        <begin position="1"/>
        <end position="65"/>
    </location>
</feature>
<accession>A0AAV6SSH6</accession>
<evidence type="ECO:0008006" key="8">
    <source>
        <dbReference type="Google" id="ProtNLM"/>
    </source>
</evidence>
<proteinExistence type="predicted"/>